<dbReference type="Pfam" id="PF12728">
    <property type="entry name" value="HTH_17"/>
    <property type="match status" value="1"/>
</dbReference>
<keyword evidence="4" id="KW-1185">Reference proteome</keyword>
<dbReference type="AlphaFoldDB" id="A0A133VMD3"/>
<gene>
    <name evidence="3" type="ORF">AKJ51_00675</name>
</gene>
<dbReference type="Gene3D" id="1.10.1660.10">
    <property type="match status" value="1"/>
</dbReference>
<evidence type="ECO:0000256" key="1">
    <source>
        <dbReference type="SAM" id="MobiDB-lite"/>
    </source>
</evidence>
<comment type="caution">
    <text evidence="3">The sequence shown here is derived from an EMBL/GenBank/DDBJ whole genome shotgun (WGS) entry which is preliminary data.</text>
</comment>
<name>A0A133VMD3_9EURY</name>
<protein>
    <recommendedName>
        <fullName evidence="2">Helix-turn-helix domain-containing protein</fullName>
    </recommendedName>
</protein>
<dbReference type="InterPro" id="IPR009061">
    <property type="entry name" value="DNA-bd_dom_put_sf"/>
</dbReference>
<evidence type="ECO:0000313" key="4">
    <source>
        <dbReference type="Proteomes" id="UP000070263"/>
    </source>
</evidence>
<feature type="region of interest" description="Disordered" evidence="1">
    <location>
        <begin position="1"/>
        <end position="28"/>
    </location>
</feature>
<feature type="compositionally biased region" description="Acidic residues" evidence="1">
    <location>
        <begin position="18"/>
        <end position="28"/>
    </location>
</feature>
<evidence type="ECO:0000259" key="2">
    <source>
        <dbReference type="Pfam" id="PF12728"/>
    </source>
</evidence>
<dbReference type="Proteomes" id="UP000070263">
    <property type="component" value="Unassembled WGS sequence"/>
</dbReference>
<accession>A0A133VMD3</accession>
<reference evidence="3 4" key="1">
    <citation type="journal article" date="2016" name="Sci. Rep.">
        <title>Metabolic traits of an uncultured archaeal lineage -MSBL1- from brine pools of the Red Sea.</title>
        <authorList>
            <person name="Mwirichia R."/>
            <person name="Alam I."/>
            <person name="Rashid M."/>
            <person name="Vinu M."/>
            <person name="Ba-Alawi W."/>
            <person name="Anthony Kamau A."/>
            <person name="Kamanda Ngugi D."/>
            <person name="Goker M."/>
            <person name="Klenk H.P."/>
            <person name="Bajic V."/>
            <person name="Stingl U."/>
        </authorList>
    </citation>
    <scope>NUCLEOTIDE SEQUENCE [LARGE SCALE GENOMIC DNA]</scope>
    <source>
        <strain evidence="3">SCGC-AAA382A20</strain>
    </source>
</reference>
<feature type="compositionally biased region" description="Basic and acidic residues" evidence="1">
    <location>
        <begin position="1"/>
        <end position="12"/>
    </location>
</feature>
<sequence length="101" mass="11980">MNEKQTEREVANSRESVPSEEDDYNPEEDWLNQRELARLLGIAPETASRWAKDGRLKIFEHGMVIGGKRKYSRKLVREYQEMKFRQARNRMRKTLQQGEGP</sequence>
<dbReference type="InterPro" id="IPR041657">
    <property type="entry name" value="HTH_17"/>
</dbReference>
<organism evidence="3 4">
    <name type="scientific">candidate division MSBL1 archaeon SCGC-AAA382A20</name>
    <dbReference type="NCBI Taxonomy" id="1698280"/>
    <lineage>
        <taxon>Archaea</taxon>
        <taxon>Methanobacteriati</taxon>
        <taxon>Methanobacteriota</taxon>
        <taxon>candidate division MSBL1</taxon>
    </lineage>
</organism>
<proteinExistence type="predicted"/>
<feature type="domain" description="Helix-turn-helix" evidence="2">
    <location>
        <begin position="30"/>
        <end position="81"/>
    </location>
</feature>
<dbReference type="EMBL" id="LHYE01000004">
    <property type="protein sequence ID" value="KXB07616.1"/>
    <property type="molecule type" value="Genomic_DNA"/>
</dbReference>
<dbReference type="SUPFAM" id="SSF46955">
    <property type="entry name" value="Putative DNA-binding domain"/>
    <property type="match status" value="1"/>
</dbReference>
<evidence type="ECO:0000313" key="3">
    <source>
        <dbReference type="EMBL" id="KXB07616.1"/>
    </source>
</evidence>